<keyword evidence="1" id="KW-1133">Transmembrane helix</keyword>
<keyword evidence="1" id="KW-0812">Transmembrane</keyword>
<feature type="transmembrane region" description="Helical" evidence="1">
    <location>
        <begin position="84"/>
        <end position="106"/>
    </location>
</feature>
<sequence length="178" mass="19068">MPDSSVKMVEVFVEQHLRECRANSDYVTNCRKGPAENTADIERDVRIMVPGGKFGTYIGEKLLPVMKDRTRSARTQFSEVSSKFAVLAALVLVALLGIVVCIAWLIARRTPSADLPQVLLGLSHVISALCGLLPWGKPSAPPALQPPPAVEQEPAAVPTVVVVRSETALRSAGSGREG</sequence>
<accession>A0ABM6SJD8</accession>
<evidence type="ECO:0000256" key="1">
    <source>
        <dbReference type="SAM" id="Phobius"/>
    </source>
</evidence>
<gene>
    <name evidence="2" type="ORF">C4B68_00900</name>
</gene>
<reference evidence="2 3" key="1">
    <citation type="submission" date="2018-02" db="EMBL/GenBank/DDBJ databases">
        <title>Complete genome sequence of Streptomyces dengpaensis, the producer of angucyclines.</title>
        <authorList>
            <person name="Yumei L."/>
        </authorList>
    </citation>
    <scope>NUCLEOTIDE SEQUENCE [LARGE SCALE GENOMIC DNA]</scope>
    <source>
        <strain evidence="2 3">XZHG99</strain>
    </source>
</reference>
<dbReference type="Proteomes" id="UP000238413">
    <property type="component" value="Chromosome"/>
</dbReference>
<keyword evidence="3" id="KW-1185">Reference proteome</keyword>
<protein>
    <submittedName>
        <fullName evidence="2">Uncharacterized protein</fullName>
    </submittedName>
</protein>
<proteinExistence type="predicted"/>
<dbReference type="EMBL" id="CP026652">
    <property type="protein sequence ID" value="AVH54623.1"/>
    <property type="molecule type" value="Genomic_DNA"/>
</dbReference>
<evidence type="ECO:0000313" key="2">
    <source>
        <dbReference type="EMBL" id="AVH54623.1"/>
    </source>
</evidence>
<dbReference type="RefSeq" id="WP_104879933.1">
    <property type="nucleotide sequence ID" value="NZ_CP026652.1"/>
</dbReference>
<keyword evidence="1" id="KW-0472">Membrane</keyword>
<evidence type="ECO:0000313" key="3">
    <source>
        <dbReference type="Proteomes" id="UP000238413"/>
    </source>
</evidence>
<organism evidence="2 3">
    <name type="scientific">Streptomyces dengpaensis</name>
    <dbReference type="NCBI Taxonomy" id="2049881"/>
    <lineage>
        <taxon>Bacteria</taxon>
        <taxon>Bacillati</taxon>
        <taxon>Actinomycetota</taxon>
        <taxon>Actinomycetes</taxon>
        <taxon>Kitasatosporales</taxon>
        <taxon>Streptomycetaceae</taxon>
        <taxon>Streptomyces</taxon>
    </lineage>
</organism>
<name>A0ABM6SJD8_9ACTN</name>